<reference evidence="6 7" key="1">
    <citation type="submission" date="2015-09" db="EMBL/GenBank/DDBJ databases">
        <title>Draft genome of a European isolate of the apple canker pathogen Neonectria ditissima.</title>
        <authorList>
            <person name="Gomez-Cortecero A."/>
            <person name="Harrison R.J."/>
            <person name="Armitage A.D."/>
        </authorList>
    </citation>
    <scope>NUCLEOTIDE SEQUENCE [LARGE SCALE GENOMIC DNA]</scope>
    <source>
        <strain evidence="6 7">R09/05</strain>
    </source>
</reference>
<dbReference type="Pfam" id="PF00561">
    <property type="entry name" value="Abhydrolase_1"/>
    <property type="match status" value="1"/>
</dbReference>
<evidence type="ECO:0000259" key="4">
    <source>
        <dbReference type="Pfam" id="PF00561"/>
    </source>
</evidence>
<dbReference type="OrthoDB" id="425534at2759"/>
<sequence>MRFTLFGALLAATTRAVALDSSFDWTSVTPTADLRYHGCYDEYKCARLELPLNWLNKTDNRTVAIAMIKLPATVSDDDTSFGGSVFTNPGGPGNSGVEFMLTKAHQLQGIIDNNRHYEIVSFDPRGIGISTPQSQCFQSVLARDAMTLQIRGTGGLPRGINALRYSHAIRDSYAEICQELDKNDEVMGYVGTASVARDMVAMVDKIDELRNASKRDIAGNGTNKTGLPRLQYIGFSYGSLLGNYFASMFPGRVGRVVLDGIFNAYDYFTGAGWTTSLVDTDKTYDRFFHGCFNAGSLTCVLKTENDTSPADIKTRVESFIAGLDESPLALQYEDAPLVINGDDVRVIIGSALYDPVGGFQALAYGLAQGIAGNFTILAAAIEEAGSFPSLGGDCASATANQSVPQGDEASLAVLCGDGDDVTAMDLSGWKSYVSQQVARSHIFGPYWSTIRFGCSSWRFRANWRFLGPFSTPPADSARVLDVPAAPLLFMSNRLDPVTPLRSARAMAAGHPGSGLVIQEAMGHTVVGMDPGSCVYKILADYFEFGTVPSDVAYCEPACKPWDIGCRDKTKRSVSTTVAKPTLRARRYSLGLK</sequence>
<dbReference type="AlphaFoldDB" id="A0A0P7BAQ7"/>
<comment type="caution">
    <text evidence="6">The sequence shown here is derived from an EMBL/GenBank/DDBJ whole genome shotgun (WGS) entry which is preliminary data.</text>
</comment>
<dbReference type="Gene3D" id="3.40.50.1820">
    <property type="entry name" value="alpha/beta hydrolase"/>
    <property type="match status" value="1"/>
</dbReference>
<evidence type="ECO:0008006" key="8">
    <source>
        <dbReference type="Google" id="ProtNLM"/>
    </source>
</evidence>
<feature type="signal peptide" evidence="3">
    <location>
        <begin position="1"/>
        <end position="18"/>
    </location>
</feature>
<dbReference type="InterPro" id="IPR029058">
    <property type="entry name" value="AB_hydrolase_fold"/>
</dbReference>
<dbReference type="InterPro" id="IPR051601">
    <property type="entry name" value="Serine_prot/Carboxylest_S33"/>
</dbReference>
<evidence type="ECO:0000256" key="2">
    <source>
        <dbReference type="ARBA" id="ARBA00022801"/>
    </source>
</evidence>
<evidence type="ECO:0000259" key="5">
    <source>
        <dbReference type="Pfam" id="PF08386"/>
    </source>
</evidence>
<protein>
    <recommendedName>
        <fullName evidence="8">Peptidase S33 tripeptidyl aminopeptidase-like C-terminal domain-containing protein</fullName>
    </recommendedName>
</protein>
<dbReference type="GO" id="GO:0016787">
    <property type="term" value="F:hydrolase activity"/>
    <property type="evidence" value="ECO:0007669"/>
    <property type="project" value="UniProtKB-KW"/>
</dbReference>
<dbReference type="STRING" id="78410.A0A0P7BAQ7"/>
<feature type="domain" description="AB hydrolase-1" evidence="4">
    <location>
        <begin position="88"/>
        <end position="293"/>
    </location>
</feature>
<dbReference type="PANTHER" id="PTHR43248:SF25">
    <property type="entry name" value="AB HYDROLASE-1 DOMAIN-CONTAINING PROTEIN-RELATED"/>
    <property type="match status" value="1"/>
</dbReference>
<dbReference type="InterPro" id="IPR000073">
    <property type="entry name" value="AB_hydrolase_1"/>
</dbReference>
<comment type="similarity">
    <text evidence="1">Belongs to the peptidase S33 family.</text>
</comment>
<keyword evidence="3" id="KW-0732">Signal</keyword>
<dbReference type="Pfam" id="PF08386">
    <property type="entry name" value="Abhydrolase_4"/>
    <property type="match status" value="1"/>
</dbReference>
<evidence type="ECO:0000256" key="3">
    <source>
        <dbReference type="SAM" id="SignalP"/>
    </source>
</evidence>
<dbReference type="Proteomes" id="UP000050424">
    <property type="component" value="Unassembled WGS sequence"/>
</dbReference>
<feature type="domain" description="Peptidase S33 tripeptidyl aminopeptidase-like C-terminal" evidence="5">
    <location>
        <begin position="442"/>
        <end position="554"/>
    </location>
</feature>
<evidence type="ECO:0000313" key="7">
    <source>
        <dbReference type="Proteomes" id="UP000050424"/>
    </source>
</evidence>
<name>A0A0P7BAQ7_9HYPO</name>
<accession>A0A0P7BAQ7</accession>
<gene>
    <name evidence="6" type="ORF">AK830_g9111</name>
</gene>
<organism evidence="6 7">
    <name type="scientific">Neonectria ditissima</name>
    <dbReference type="NCBI Taxonomy" id="78410"/>
    <lineage>
        <taxon>Eukaryota</taxon>
        <taxon>Fungi</taxon>
        <taxon>Dikarya</taxon>
        <taxon>Ascomycota</taxon>
        <taxon>Pezizomycotina</taxon>
        <taxon>Sordariomycetes</taxon>
        <taxon>Hypocreomycetidae</taxon>
        <taxon>Hypocreales</taxon>
        <taxon>Nectriaceae</taxon>
        <taxon>Neonectria</taxon>
    </lineage>
</organism>
<dbReference type="EMBL" id="LKCW01000165">
    <property type="protein sequence ID" value="KPM37465.1"/>
    <property type="molecule type" value="Genomic_DNA"/>
</dbReference>
<dbReference type="InterPro" id="IPR013595">
    <property type="entry name" value="Pept_S33_TAP-like_C"/>
</dbReference>
<dbReference type="SUPFAM" id="SSF53474">
    <property type="entry name" value="alpha/beta-Hydrolases"/>
    <property type="match status" value="1"/>
</dbReference>
<dbReference type="PANTHER" id="PTHR43248">
    <property type="entry name" value="2-SUCCINYL-6-HYDROXY-2,4-CYCLOHEXADIENE-1-CARBOXYLATE SYNTHASE"/>
    <property type="match status" value="1"/>
</dbReference>
<feature type="chain" id="PRO_5006135574" description="Peptidase S33 tripeptidyl aminopeptidase-like C-terminal domain-containing protein" evidence="3">
    <location>
        <begin position="19"/>
        <end position="592"/>
    </location>
</feature>
<keyword evidence="2" id="KW-0378">Hydrolase</keyword>
<evidence type="ECO:0000313" key="6">
    <source>
        <dbReference type="EMBL" id="KPM37465.1"/>
    </source>
</evidence>
<evidence type="ECO:0000256" key="1">
    <source>
        <dbReference type="ARBA" id="ARBA00010088"/>
    </source>
</evidence>
<proteinExistence type="inferred from homology"/>
<keyword evidence="7" id="KW-1185">Reference proteome</keyword>